<reference evidence="2" key="1">
    <citation type="submission" date="2016-10" db="EMBL/GenBank/DDBJ databases">
        <authorList>
            <person name="Varghese N."/>
            <person name="Submissions S."/>
        </authorList>
    </citation>
    <scope>NUCLEOTIDE SEQUENCE [LARGE SCALE GENOMIC DNA]</scope>
    <source>
        <strain evidence="2">Jip14</strain>
    </source>
</reference>
<dbReference type="Proteomes" id="UP000198916">
    <property type="component" value="Unassembled WGS sequence"/>
</dbReference>
<organism evidence="1 2">
    <name type="scientific">Parapedobacter koreensis</name>
    <dbReference type="NCBI Taxonomy" id="332977"/>
    <lineage>
        <taxon>Bacteria</taxon>
        <taxon>Pseudomonadati</taxon>
        <taxon>Bacteroidota</taxon>
        <taxon>Sphingobacteriia</taxon>
        <taxon>Sphingobacteriales</taxon>
        <taxon>Sphingobacteriaceae</taxon>
        <taxon>Parapedobacter</taxon>
    </lineage>
</organism>
<dbReference type="AlphaFoldDB" id="A0A1H7TWN8"/>
<name>A0A1H7TWN8_9SPHI</name>
<dbReference type="RefSeq" id="WP_090608959.1">
    <property type="nucleotide sequence ID" value="NZ_FNZR01000012.1"/>
</dbReference>
<dbReference type="Gene3D" id="1.10.1660.10">
    <property type="match status" value="1"/>
</dbReference>
<sequence length="105" mass="12687">MKNTKLHRTTLPCHACGTLLRMLYPKLKRLQEDHSEIMRFILEKREADTVYRSAEYTLDRVGISESTLLRCQRRGEIRVAKVIRGKKYFRDEDVERLRREYWGQE</sequence>
<protein>
    <submittedName>
        <fullName evidence="1">Uncharacterized protein</fullName>
    </submittedName>
</protein>
<dbReference type="STRING" id="332977.SAMN05421740_112120"/>
<gene>
    <name evidence="1" type="ORF">SAMN05421740_112120</name>
</gene>
<dbReference type="OrthoDB" id="712150at2"/>
<dbReference type="EMBL" id="FNZR01000012">
    <property type="protein sequence ID" value="SEL88878.1"/>
    <property type="molecule type" value="Genomic_DNA"/>
</dbReference>
<keyword evidence="2" id="KW-1185">Reference proteome</keyword>
<evidence type="ECO:0000313" key="2">
    <source>
        <dbReference type="Proteomes" id="UP000198916"/>
    </source>
</evidence>
<evidence type="ECO:0000313" key="1">
    <source>
        <dbReference type="EMBL" id="SEL88878.1"/>
    </source>
</evidence>
<dbReference type="InterPro" id="IPR009061">
    <property type="entry name" value="DNA-bd_dom_put_sf"/>
</dbReference>
<accession>A0A1H7TWN8</accession>
<dbReference type="SUPFAM" id="SSF46955">
    <property type="entry name" value="Putative DNA-binding domain"/>
    <property type="match status" value="1"/>
</dbReference>
<proteinExistence type="predicted"/>